<evidence type="ECO:0000313" key="1">
    <source>
        <dbReference type="EMBL" id="CAA2978635.1"/>
    </source>
</evidence>
<proteinExistence type="predicted"/>
<dbReference type="PANTHER" id="PTHR45669:SF26">
    <property type="entry name" value="GLUTAREDOXIN DOMAIN-CONTAINING PROTEIN"/>
    <property type="match status" value="1"/>
</dbReference>
<dbReference type="PROSITE" id="PS51354">
    <property type="entry name" value="GLUTAREDOXIN_2"/>
    <property type="match status" value="1"/>
</dbReference>
<protein>
    <submittedName>
        <fullName evidence="1">Uncharacterized protein At5g39865-like</fullName>
    </submittedName>
</protein>
<comment type="caution">
    <text evidence="1">The sequence shown here is derived from an EMBL/GenBank/DDBJ whole genome shotgun (WGS) entry which is preliminary data.</text>
</comment>
<keyword evidence="2" id="KW-1185">Reference proteome</keyword>
<accession>A0A8S0RGY4</accession>
<reference evidence="1 2" key="1">
    <citation type="submission" date="2019-12" db="EMBL/GenBank/DDBJ databases">
        <authorList>
            <person name="Alioto T."/>
            <person name="Alioto T."/>
            <person name="Gomez Garrido J."/>
        </authorList>
    </citation>
    <scope>NUCLEOTIDE SEQUENCE [LARGE SCALE GENOMIC DNA]</scope>
</reference>
<organism evidence="1 2">
    <name type="scientific">Olea europaea subsp. europaea</name>
    <dbReference type="NCBI Taxonomy" id="158383"/>
    <lineage>
        <taxon>Eukaryota</taxon>
        <taxon>Viridiplantae</taxon>
        <taxon>Streptophyta</taxon>
        <taxon>Embryophyta</taxon>
        <taxon>Tracheophyta</taxon>
        <taxon>Spermatophyta</taxon>
        <taxon>Magnoliopsida</taxon>
        <taxon>eudicotyledons</taxon>
        <taxon>Gunneridae</taxon>
        <taxon>Pentapetalae</taxon>
        <taxon>asterids</taxon>
        <taxon>lamiids</taxon>
        <taxon>Lamiales</taxon>
        <taxon>Oleaceae</taxon>
        <taxon>Oleeae</taxon>
        <taxon>Olea</taxon>
    </lineage>
</organism>
<name>A0A8S0RGY4_OLEEU</name>
<gene>
    <name evidence="1" type="ORF">OLEA9_A033684</name>
</gene>
<dbReference type="AlphaFoldDB" id="A0A8S0RGY4"/>
<evidence type="ECO:0000313" key="2">
    <source>
        <dbReference type="Proteomes" id="UP000594638"/>
    </source>
</evidence>
<dbReference type="Gramene" id="OE9A033684T1">
    <property type="protein sequence ID" value="OE9A033684C1"/>
    <property type="gene ID" value="OE9A033684"/>
</dbReference>
<dbReference type="Proteomes" id="UP000594638">
    <property type="component" value="Unassembled WGS sequence"/>
</dbReference>
<dbReference type="Gene3D" id="3.40.30.10">
    <property type="entry name" value="Glutaredoxin"/>
    <property type="match status" value="1"/>
</dbReference>
<dbReference type="InterPro" id="IPR036249">
    <property type="entry name" value="Thioredoxin-like_sf"/>
</dbReference>
<dbReference type="EMBL" id="CACTIH010003621">
    <property type="protein sequence ID" value="CAA2978635.1"/>
    <property type="molecule type" value="Genomic_DNA"/>
</dbReference>
<dbReference type="SUPFAM" id="SSF52833">
    <property type="entry name" value="Thioredoxin-like"/>
    <property type="match status" value="1"/>
</dbReference>
<dbReference type="PANTHER" id="PTHR45669">
    <property type="entry name" value="GLUTAREDOXIN DOMAIN-CONTAINING CYSTEINE-RICH PROTEIN CG12206-RELATED"/>
    <property type="match status" value="1"/>
</dbReference>
<sequence>MLNVESILHALNVLVHERDVYMDSYDIKELQRIFGEPKKSKLMLPLVFIGDKYIGGAEKVRQQHESGELKKYLQGLLIVDACECEACGGSDWEGSGAISWLKEKEGISGRQLGIGRS</sequence>
<dbReference type="OrthoDB" id="423313at2759"/>